<dbReference type="AlphaFoldDB" id="A0AAW5YW89"/>
<proteinExistence type="predicted"/>
<sequence length="157" mass="17761">MFDDRIEIVSPGGLPSGLSKEEYLLGKISILRNPILANVFYRLGLIEQFGTGIRRIISSYQGSFIKPKFKIFENSIVIILPLFQSVPVNLSEDEGKIYQAVQSGNETTSKINEVVGFGRTKSLRLINSLVKKDYLIKVWEGRGTKYMLPKQIKLNSY</sequence>
<dbReference type="InterPro" id="IPR038475">
    <property type="entry name" value="RecG_C_sf"/>
</dbReference>
<dbReference type="Gene3D" id="1.10.10.10">
    <property type="entry name" value="Winged helix-like DNA-binding domain superfamily/Winged helix DNA-binding domain"/>
    <property type="match status" value="1"/>
</dbReference>
<keyword evidence="1" id="KW-0378">Hydrolase</keyword>
<dbReference type="PANTHER" id="PTHR30595">
    <property type="entry name" value="GLPR-RELATED TRANSCRIPTIONAL REPRESSOR"/>
    <property type="match status" value="1"/>
</dbReference>
<gene>
    <name evidence="1" type="ORF">PF586_02085</name>
</gene>
<evidence type="ECO:0000313" key="2">
    <source>
        <dbReference type="Proteomes" id="UP001210502"/>
    </source>
</evidence>
<protein>
    <submittedName>
        <fullName evidence="1">Hydrolase</fullName>
    </submittedName>
</protein>
<dbReference type="Gene3D" id="3.30.565.60">
    <property type="match status" value="1"/>
</dbReference>
<dbReference type="EMBL" id="JAQIEY010000004">
    <property type="protein sequence ID" value="MDA3767282.1"/>
    <property type="molecule type" value="Genomic_DNA"/>
</dbReference>
<dbReference type="PANTHER" id="PTHR30595:SF6">
    <property type="entry name" value="SCHLAFEN ALBA-2 DOMAIN-CONTAINING PROTEIN"/>
    <property type="match status" value="1"/>
</dbReference>
<dbReference type="Proteomes" id="UP001210502">
    <property type="component" value="Unassembled WGS sequence"/>
</dbReference>
<dbReference type="RefSeq" id="WP_271024074.1">
    <property type="nucleotide sequence ID" value="NZ_JAQIEY010000004.1"/>
</dbReference>
<accession>A0AAW5YW89</accession>
<dbReference type="Pfam" id="PF13749">
    <property type="entry name" value="HATPase_c_4"/>
    <property type="match status" value="1"/>
</dbReference>
<name>A0AAW5YW89_9LACO</name>
<comment type="caution">
    <text evidence="1">The sequence shown here is derived from an EMBL/GenBank/DDBJ whole genome shotgun (WGS) entry which is preliminary data.</text>
</comment>
<dbReference type="GO" id="GO:0016787">
    <property type="term" value="F:hydrolase activity"/>
    <property type="evidence" value="ECO:0007669"/>
    <property type="project" value="UniProtKB-KW"/>
</dbReference>
<reference evidence="1" key="1">
    <citation type="submission" date="2023-01" db="EMBL/GenBank/DDBJ databases">
        <title>Sequencing of the bacterial strains from artisanal fermented milk Matsoni.</title>
        <authorList>
            <person name="Rozman V."/>
            <person name="Accetto T."/>
            <person name="Bogovic Matijasic B."/>
        </authorList>
    </citation>
    <scope>NUCLEOTIDE SEQUENCE</scope>
    <source>
        <strain evidence="1">Lbl333</strain>
    </source>
</reference>
<dbReference type="InterPro" id="IPR036388">
    <property type="entry name" value="WH-like_DNA-bd_sf"/>
</dbReference>
<organism evidence="1 2">
    <name type="scientific">Lactobacillus delbrueckii</name>
    <dbReference type="NCBI Taxonomy" id="1584"/>
    <lineage>
        <taxon>Bacteria</taxon>
        <taxon>Bacillati</taxon>
        <taxon>Bacillota</taxon>
        <taxon>Bacilli</taxon>
        <taxon>Lactobacillales</taxon>
        <taxon>Lactobacillaceae</taxon>
        <taxon>Lactobacillus</taxon>
    </lineage>
</organism>
<evidence type="ECO:0000313" key="1">
    <source>
        <dbReference type="EMBL" id="MDA3767282.1"/>
    </source>
</evidence>